<evidence type="ECO:0000313" key="3">
    <source>
        <dbReference type="Proteomes" id="UP001501444"/>
    </source>
</evidence>
<protein>
    <submittedName>
        <fullName evidence="2">Uncharacterized protein</fullName>
    </submittedName>
</protein>
<evidence type="ECO:0000256" key="1">
    <source>
        <dbReference type="SAM" id="SignalP"/>
    </source>
</evidence>
<keyword evidence="1" id="KW-0732">Signal</keyword>
<feature type="chain" id="PRO_5045829066" evidence="1">
    <location>
        <begin position="22"/>
        <end position="675"/>
    </location>
</feature>
<name>A0ABN3HF67_9ACTN</name>
<reference evidence="2 3" key="1">
    <citation type="journal article" date="2019" name="Int. J. Syst. Evol. Microbiol.">
        <title>The Global Catalogue of Microorganisms (GCM) 10K type strain sequencing project: providing services to taxonomists for standard genome sequencing and annotation.</title>
        <authorList>
            <consortium name="The Broad Institute Genomics Platform"/>
            <consortium name="The Broad Institute Genome Sequencing Center for Infectious Disease"/>
            <person name="Wu L."/>
            <person name="Ma J."/>
        </authorList>
    </citation>
    <scope>NUCLEOTIDE SEQUENCE [LARGE SCALE GENOMIC DNA]</scope>
    <source>
        <strain evidence="2 3">JCM 3272</strain>
    </source>
</reference>
<feature type="signal peptide" evidence="1">
    <location>
        <begin position="1"/>
        <end position="21"/>
    </location>
</feature>
<accession>A0ABN3HF67</accession>
<evidence type="ECO:0000313" key="2">
    <source>
        <dbReference type="EMBL" id="GAA2377393.1"/>
    </source>
</evidence>
<dbReference type="EMBL" id="BAAARV010000083">
    <property type="protein sequence ID" value="GAA2377393.1"/>
    <property type="molecule type" value="Genomic_DNA"/>
</dbReference>
<dbReference type="RefSeq" id="WP_344618079.1">
    <property type="nucleotide sequence ID" value="NZ_BAAARV010000083.1"/>
</dbReference>
<gene>
    <name evidence="2" type="ORF">GCM10010170_082230</name>
</gene>
<sequence>MKSRIVAGAVALLGLAGIVLAQPALAAAGAKQRIDLRVLVLDDGTTGIDTLRAQLDREGVPYDTLALGTDGRPAITPAYLADTVGGVRRAKYQGVVLPNEGAVTGAEATALADFEREFKVRQIDAYTWANPNVGQSTAWSGVLDGATMQVTDAGKAAGFGYLTGAVAIDDRDPAVLESYGYLGAAAPAAGATFTSLVTATPPGGGTRGSVMGVYAHDGREELAITLAANRYQTHAMELGHGLITWLTKGIHLGFTRNWFSVHVDDVFLADDRWDTVHNCSVGGSDCNPERDPTVQPYNTTIRMTKDDVSALVAWQNSRGLKLDMVFNGGGSVEAGAGDALTKAFVGSKGQFRWINHTYEHPYLGCVQDFTVSPWRCATDGSGKTRWVSQADISAQIKQNVDWAKGKGIALDASELVTGEHSGLKTLPQMPADNPNLVAALNANGVKYVASDASREQSTRAVGNATTVPRFPLNIYYNVATVAEEVDEYNWLYTSKADGGSGLCTSNPASTCIRPIGAEGFANYIVPAESRIAFDHVVSANPAPHYAHQSNLAEDRILYPVLDAVLARYHATYTAATPVINPRFADVARQNRRQAAWAAAVASRSVEAYVLDGRVTVTNKGQATDVPLTMPSGTKLVSASVLGYGVSGGAFGEAYGGERSAWRPVGKGGQQLLRVG</sequence>
<proteinExistence type="predicted"/>
<comment type="caution">
    <text evidence="2">The sequence shown here is derived from an EMBL/GenBank/DDBJ whole genome shotgun (WGS) entry which is preliminary data.</text>
</comment>
<dbReference type="Proteomes" id="UP001501444">
    <property type="component" value="Unassembled WGS sequence"/>
</dbReference>
<organism evidence="2 3">
    <name type="scientific">Dactylosporangium salmoneum</name>
    <dbReference type="NCBI Taxonomy" id="53361"/>
    <lineage>
        <taxon>Bacteria</taxon>
        <taxon>Bacillati</taxon>
        <taxon>Actinomycetota</taxon>
        <taxon>Actinomycetes</taxon>
        <taxon>Micromonosporales</taxon>
        <taxon>Micromonosporaceae</taxon>
        <taxon>Dactylosporangium</taxon>
    </lineage>
</organism>
<keyword evidence="3" id="KW-1185">Reference proteome</keyword>